<feature type="region of interest" description="Disordered" evidence="1">
    <location>
        <begin position="1"/>
        <end position="29"/>
    </location>
</feature>
<reference evidence="2 3" key="1">
    <citation type="submission" date="2022-05" db="EMBL/GenBank/DDBJ databases">
        <authorList>
            <consortium name="Genoscope - CEA"/>
            <person name="William W."/>
        </authorList>
    </citation>
    <scope>NUCLEOTIDE SEQUENCE [LARGE SCALE GENOMIC DNA]</scope>
</reference>
<accession>A0AAU9W472</accession>
<keyword evidence="3" id="KW-1185">Reference proteome</keyword>
<evidence type="ECO:0000313" key="3">
    <source>
        <dbReference type="Proteomes" id="UP001159428"/>
    </source>
</evidence>
<dbReference type="Proteomes" id="UP001159428">
    <property type="component" value="Unassembled WGS sequence"/>
</dbReference>
<dbReference type="AlphaFoldDB" id="A0AAU9W472"/>
<protein>
    <submittedName>
        <fullName evidence="2">Uncharacterized protein</fullName>
    </submittedName>
</protein>
<sequence length="123" mass="14028">MSTYGLDVGNAGKKPHQRKRGKKSKRAESFVTEHVDRLQSTADVQQPVKLTIIRRNGQHEDVARRFARMADGGLFPPPDDIAITHRECRSWQDKTGILRVGKEQGVYFHVNLACVREGQMRFL</sequence>
<organism evidence="2 3">
    <name type="scientific">Pocillopora meandrina</name>
    <dbReference type="NCBI Taxonomy" id="46732"/>
    <lineage>
        <taxon>Eukaryota</taxon>
        <taxon>Metazoa</taxon>
        <taxon>Cnidaria</taxon>
        <taxon>Anthozoa</taxon>
        <taxon>Hexacorallia</taxon>
        <taxon>Scleractinia</taxon>
        <taxon>Astrocoeniina</taxon>
        <taxon>Pocilloporidae</taxon>
        <taxon>Pocillopora</taxon>
    </lineage>
</organism>
<gene>
    <name evidence="2" type="ORF">PMEA_00031252</name>
</gene>
<evidence type="ECO:0000256" key="1">
    <source>
        <dbReference type="SAM" id="MobiDB-lite"/>
    </source>
</evidence>
<feature type="compositionally biased region" description="Basic residues" evidence="1">
    <location>
        <begin position="13"/>
        <end position="25"/>
    </location>
</feature>
<dbReference type="EMBL" id="CALNXJ010000007">
    <property type="protein sequence ID" value="CAH3044552.1"/>
    <property type="molecule type" value="Genomic_DNA"/>
</dbReference>
<evidence type="ECO:0000313" key="2">
    <source>
        <dbReference type="EMBL" id="CAH3044552.1"/>
    </source>
</evidence>
<comment type="caution">
    <text evidence="2">The sequence shown here is derived from an EMBL/GenBank/DDBJ whole genome shotgun (WGS) entry which is preliminary data.</text>
</comment>
<proteinExistence type="predicted"/>
<name>A0AAU9W472_9CNID</name>